<dbReference type="AlphaFoldDB" id="K3ZGQ6"/>
<sequence>MVTDDAWIYHSINHPGTAHSCCVHWELRAVPAPVVRVLVRPESSVRLT</sequence>
<accession>K3ZGQ6</accession>
<dbReference type="Proteomes" id="UP000004995">
    <property type="component" value="Unassembled WGS sequence"/>
</dbReference>
<dbReference type="InParanoid" id="K3ZGQ6"/>
<proteinExistence type="predicted"/>
<protein>
    <submittedName>
        <fullName evidence="1">Uncharacterized protein</fullName>
    </submittedName>
</protein>
<organism evidence="1 2">
    <name type="scientific">Setaria italica</name>
    <name type="common">Foxtail millet</name>
    <name type="synonym">Panicum italicum</name>
    <dbReference type="NCBI Taxonomy" id="4555"/>
    <lineage>
        <taxon>Eukaryota</taxon>
        <taxon>Viridiplantae</taxon>
        <taxon>Streptophyta</taxon>
        <taxon>Embryophyta</taxon>
        <taxon>Tracheophyta</taxon>
        <taxon>Spermatophyta</taxon>
        <taxon>Magnoliopsida</taxon>
        <taxon>Liliopsida</taxon>
        <taxon>Poales</taxon>
        <taxon>Poaceae</taxon>
        <taxon>PACMAD clade</taxon>
        <taxon>Panicoideae</taxon>
        <taxon>Panicodae</taxon>
        <taxon>Paniceae</taxon>
        <taxon>Cenchrinae</taxon>
        <taxon>Setaria</taxon>
    </lineage>
</organism>
<reference evidence="1" key="2">
    <citation type="submission" date="2018-08" db="UniProtKB">
        <authorList>
            <consortium name="EnsemblPlants"/>
        </authorList>
    </citation>
    <scope>IDENTIFICATION</scope>
    <source>
        <strain evidence="1">Yugu1</strain>
    </source>
</reference>
<dbReference type="EMBL" id="AGNK02001500">
    <property type="status" value="NOT_ANNOTATED_CDS"/>
    <property type="molecule type" value="Genomic_DNA"/>
</dbReference>
<evidence type="ECO:0000313" key="1">
    <source>
        <dbReference type="EnsemblPlants" id="KQL13977"/>
    </source>
</evidence>
<dbReference type="Gramene" id="KQL13977">
    <property type="protein sequence ID" value="KQL13977"/>
    <property type="gene ID" value="SETIT_025758mg"/>
</dbReference>
<reference evidence="2" key="1">
    <citation type="journal article" date="2012" name="Nat. Biotechnol.">
        <title>Reference genome sequence of the model plant Setaria.</title>
        <authorList>
            <person name="Bennetzen J.L."/>
            <person name="Schmutz J."/>
            <person name="Wang H."/>
            <person name="Percifield R."/>
            <person name="Hawkins J."/>
            <person name="Pontaroli A.C."/>
            <person name="Estep M."/>
            <person name="Feng L."/>
            <person name="Vaughn J.N."/>
            <person name="Grimwood J."/>
            <person name="Jenkins J."/>
            <person name="Barry K."/>
            <person name="Lindquist E."/>
            <person name="Hellsten U."/>
            <person name="Deshpande S."/>
            <person name="Wang X."/>
            <person name="Wu X."/>
            <person name="Mitros T."/>
            <person name="Triplett J."/>
            <person name="Yang X."/>
            <person name="Ye C.Y."/>
            <person name="Mauro-Herrera M."/>
            <person name="Wang L."/>
            <person name="Li P."/>
            <person name="Sharma M."/>
            <person name="Sharma R."/>
            <person name="Ronald P.C."/>
            <person name="Panaud O."/>
            <person name="Kellogg E.A."/>
            <person name="Brutnell T.P."/>
            <person name="Doust A.N."/>
            <person name="Tuskan G.A."/>
            <person name="Rokhsar D."/>
            <person name="Devos K.M."/>
        </authorList>
    </citation>
    <scope>NUCLEOTIDE SEQUENCE [LARGE SCALE GENOMIC DNA]</scope>
    <source>
        <strain evidence="2">cv. Yugu1</strain>
    </source>
</reference>
<keyword evidence="2" id="KW-1185">Reference proteome</keyword>
<evidence type="ECO:0000313" key="2">
    <source>
        <dbReference type="Proteomes" id="UP000004995"/>
    </source>
</evidence>
<dbReference type="EnsemblPlants" id="KQL13977">
    <property type="protein sequence ID" value="KQL13977"/>
    <property type="gene ID" value="SETIT_025758mg"/>
</dbReference>
<name>K3ZGQ6_SETIT</name>
<dbReference type="HOGENOM" id="CLU_3160904_0_0_1"/>